<organism evidence="1 2">
    <name type="scientific">Streptococcus salivarius</name>
    <dbReference type="NCBI Taxonomy" id="1304"/>
    <lineage>
        <taxon>Bacteria</taxon>
        <taxon>Bacillati</taxon>
        <taxon>Bacillota</taxon>
        <taxon>Bacilli</taxon>
        <taxon>Lactobacillales</taxon>
        <taxon>Streptococcaceae</taxon>
        <taxon>Streptococcus</taxon>
    </lineage>
</organism>
<evidence type="ECO:0008006" key="3">
    <source>
        <dbReference type="Google" id="ProtNLM"/>
    </source>
</evidence>
<gene>
    <name evidence="1" type="ORF">CKU37_11245</name>
</gene>
<evidence type="ECO:0000313" key="1">
    <source>
        <dbReference type="EMBL" id="PZD55323.1"/>
    </source>
</evidence>
<dbReference type="Gene3D" id="3.90.550.10">
    <property type="entry name" value="Spore Coat Polysaccharide Biosynthesis Protein SpsA, Chain A"/>
    <property type="match status" value="1"/>
</dbReference>
<reference evidence="1 2" key="1">
    <citation type="submission" date="2017-08" db="EMBL/GenBank/DDBJ databases">
        <title>Streptococcus salivarius strain HS0302 Genome.</title>
        <authorList>
            <person name="Smith J."/>
            <person name="Deng P."/>
            <person name="Geng M."/>
        </authorList>
    </citation>
    <scope>NUCLEOTIDE SEQUENCE [LARGE SCALE GENOMIC DNA]</scope>
    <source>
        <strain evidence="1 2">HS0302</strain>
    </source>
</reference>
<dbReference type="Proteomes" id="UP000248776">
    <property type="component" value="Unassembled WGS sequence"/>
</dbReference>
<comment type="caution">
    <text evidence="1">The sequence shown here is derived from an EMBL/GenBank/DDBJ whole genome shotgun (WGS) entry which is preliminary data.</text>
</comment>
<protein>
    <recommendedName>
        <fullName evidence="3">Capsular biosynthesis protein</fullName>
    </recommendedName>
</protein>
<evidence type="ECO:0000313" key="2">
    <source>
        <dbReference type="Proteomes" id="UP000248776"/>
    </source>
</evidence>
<dbReference type="SUPFAM" id="SSF53448">
    <property type="entry name" value="Nucleotide-diphospho-sugar transferases"/>
    <property type="match status" value="1"/>
</dbReference>
<proteinExistence type="predicted"/>
<dbReference type="EMBL" id="NSIW01000023">
    <property type="protein sequence ID" value="PZD55323.1"/>
    <property type="molecule type" value="Genomic_DNA"/>
</dbReference>
<sequence length="240" mass="27782">MCDDKIVCIIPMAGRGSRAKAIFGNKPKYKMKIGCRSFLEYSMITLSKIENAQYIFICQKQELDIEFIEKCCRKHGIEDFKIITLKKLTDGQATTVFNAISQSTIRDEKVLIFNVDTYIPNLIVPETLYKFDGWISSFYTDIGDRWSFVKFNNNQILTSVEEKTKISNFGCTGVYYFSSYNIFKEIYIKYSSDIKKKYGETYISPMYKYMISSGKSVLVTQDENVIFLDDITGIDKKQIL</sequence>
<dbReference type="PIRSF" id="PIRSF028162">
    <property type="entry name" value="BcbE_prd"/>
    <property type="match status" value="1"/>
</dbReference>
<dbReference type="InterPro" id="IPR016873">
    <property type="entry name" value="Caps_polysacc_synth_BcbE_prd"/>
</dbReference>
<accession>A0AA45HT77</accession>
<dbReference type="AlphaFoldDB" id="A0AA45HT77"/>
<dbReference type="RefSeq" id="WP_110981543.1">
    <property type="nucleotide sequence ID" value="NZ_JALDUD010000010.1"/>
</dbReference>
<name>A0AA45HT77_STRSL</name>
<dbReference type="InterPro" id="IPR029044">
    <property type="entry name" value="Nucleotide-diphossugar_trans"/>
</dbReference>